<organism evidence="11 12">
    <name type="scientific">Kluyveromyces dobzhanskii CBS 2104</name>
    <dbReference type="NCBI Taxonomy" id="1427455"/>
    <lineage>
        <taxon>Eukaryota</taxon>
        <taxon>Fungi</taxon>
        <taxon>Dikarya</taxon>
        <taxon>Ascomycota</taxon>
        <taxon>Saccharomycotina</taxon>
        <taxon>Saccharomycetes</taxon>
        <taxon>Saccharomycetales</taxon>
        <taxon>Saccharomycetaceae</taxon>
        <taxon>Kluyveromyces</taxon>
    </lineage>
</organism>
<dbReference type="PROSITE" id="PS50235">
    <property type="entry name" value="USP_3"/>
    <property type="match status" value="1"/>
</dbReference>
<dbReference type="InterPro" id="IPR050185">
    <property type="entry name" value="Ub_carboxyl-term_hydrolase"/>
</dbReference>
<dbReference type="Proteomes" id="UP000031516">
    <property type="component" value="Unassembled WGS sequence"/>
</dbReference>
<dbReference type="GO" id="GO:0006508">
    <property type="term" value="P:proteolysis"/>
    <property type="evidence" value="ECO:0007669"/>
    <property type="project" value="UniProtKB-KW"/>
</dbReference>
<comment type="similarity">
    <text evidence="2">Belongs to the peptidase C19 family.</text>
</comment>
<name>A0A0A8L3Q2_9SACH</name>
<evidence type="ECO:0000256" key="4">
    <source>
        <dbReference type="ARBA" id="ARBA00022670"/>
    </source>
</evidence>
<feature type="region of interest" description="Disordered" evidence="8">
    <location>
        <begin position="1087"/>
        <end position="1110"/>
    </location>
</feature>
<dbReference type="GO" id="GO:0016579">
    <property type="term" value="P:protein deubiquitination"/>
    <property type="evidence" value="ECO:0007669"/>
    <property type="project" value="InterPro"/>
</dbReference>
<accession>A0A0A8L3Q2</accession>
<dbReference type="SUPFAM" id="SSF54001">
    <property type="entry name" value="Cysteine proteinases"/>
    <property type="match status" value="1"/>
</dbReference>
<evidence type="ECO:0000256" key="5">
    <source>
        <dbReference type="ARBA" id="ARBA00022786"/>
    </source>
</evidence>
<dbReference type="InterPro" id="IPR038765">
    <property type="entry name" value="Papain-like_cys_pep_sf"/>
</dbReference>
<evidence type="ECO:0000256" key="1">
    <source>
        <dbReference type="ARBA" id="ARBA00000707"/>
    </source>
</evidence>
<feature type="region of interest" description="Disordered" evidence="8">
    <location>
        <begin position="1217"/>
        <end position="1249"/>
    </location>
</feature>
<dbReference type="InterPro" id="IPR001394">
    <property type="entry name" value="Peptidase_C19_UCH"/>
</dbReference>
<feature type="region of interest" description="Disordered" evidence="8">
    <location>
        <begin position="1162"/>
        <end position="1186"/>
    </location>
</feature>
<feature type="compositionally biased region" description="Low complexity" evidence="8">
    <location>
        <begin position="13"/>
        <end position="39"/>
    </location>
</feature>
<evidence type="ECO:0000256" key="6">
    <source>
        <dbReference type="ARBA" id="ARBA00022801"/>
    </source>
</evidence>
<evidence type="ECO:0000259" key="9">
    <source>
        <dbReference type="PROSITE" id="PS50235"/>
    </source>
</evidence>
<dbReference type="PROSITE" id="PS00973">
    <property type="entry name" value="USP_2"/>
    <property type="match status" value="1"/>
</dbReference>
<dbReference type="GO" id="GO:0004843">
    <property type="term" value="F:cysteine-type deubiquitinase activity"/>
    <property type="evidence" value="ECO:0007669"/>
    <property type="project" value="UniProtKB-EC"/>
</dbReference>
<feature type="domain" description="USP" evidence="9">
    <location>
        <begin position="340"/>
        <end position="1045"/>
    </location>
</feature>
<feature type="region of interest" description="Disordered" evidence="8">
    <location>
        <begin position="1"/>
        <end position="41"/>
    </location>
</feature>
<dbReference type="InterPro" id="IPR035927">
    <property type="entry name" value="DUSP-like_sf"/>
</dbReference>
<reference evidence="11 12" key="1">
    <citation type="submission" date="2014-03" db="EMBL/GenBank/DDBJ databases">
        <title>The genome of Kluyveromyces dobzhanskii.</title>
        <authorList>
            <person name="Nystedt B."/>
            <person name="Astrom S."/>
        </authorList>
    </citation>
    <scope>NUCLEOTIDE SEQUENCE [LARGE SCALE GENOMIC DNA]</scope>
    <source>
        <strain evidence="11 12">CBS 2104</strain>
    </source>
</reference>
<keyword evidence="4" id="KW-0645">Protease</keyword>
<dbReference type="AlphaFoldDB" id="A0A0A8L3Q2"/>
<dbReference type="InterPro" id="IPR006615">
    <property type="entry name" value="Pept_C19_DUSP"/>
</dbReference>
<proteinExistence type="inferred from homology"/>
<dbReference type="EMBL" id="CCBQ010000018">
    <property type="protein sequence ID" value="CDO92811.1"/>
    <property type="molecule type" value="Genomic_DNA"/>
</dbReference>
<dbReference type="InterPro" id="IPR018200">
    <property type="entry name" value="USP_CS"/>
</dbReference>
<evidence type="ECO:0000313" key="11">
    <source>
        <dbReference type="EMBL" id="CDO92811.1"/>
    </source>
</evidence>
<dbReference type="PROSITE" id="PS00972">
    <property type="entry name" value="USP_1"/>
    <property type="match status" value="1"/>
</dbReference>
<protein>
    <recommendedName>
        <fullName evidence="3">ubiquitinyl hydrolase 1</fullName>
        <ecNumber evidence="3">3.4.19.12</ecNumber>
    </recommendedName>
</protein>
<dbReference type="Gene3D" id="3.90.70.10">
    <property type="entry name" value="Cysteine proteinases"/>
    <property type="match status" value="2"/>
</dbReference>
<dbReference type="EC" id="3.4.19.12" evidence="3"/>
<feature type="compositionally biased region" description="Polar residues" evidence="8">
    <location>
        <begin position="1221"/>
        <end position="1249"/>
    </location>
</feature>
<dbReference type="InterPro" id="IPR028889">
    <property type="entry name" value="USP"/>
</dbReference>
<comment type="caution">
    <text evidence="11">The sequence shown here is derived from an EMBL/GenBank/DDBJ whole genome shotgun (WGS) entry which is preliminary data.</text>
</comment>
<feature type="domain" description="DUSP" evidence="10">
    <location>
        <begin position="71"/>
        <end position="173"/>
    </location>
</feature>
<evidence type="ECO:0000313" key="12">
    <source>
        <dbReference type="Proteomes" id="UP000031516"/>
    </source>
</evidence>
<feature type="region of interest" description="Disordered" evidence="8">
    <location>
        <begin position="740"/>
        <end position="768"/>
    </location>
</feature>
<feature type="compositionally biased region" description="Polar residues" evidence="8">
    <location>
        <begin position="752"/>
        <end position="768"/>
    </location>
</feature>
<feature type="compositionally biased region" description="Basic and acidic residues" evidence="8">
    <location>
        <begin position="1169"/>
        <end position="1181"/>
    </location>
</feature>
<keyword evidence="6" id="KW-0378">Hydrolase</keyword>
<evidence type="ECO:0000259" key="10">
    <source>
        <dbReference type="PROSITE" id="PS51283"/>
    </source>
</evidence>
<gene>
    <name evidence="11" type="ORF">KLDO_g1120</name>
</gene>
<evidence type="ECO:0000256" key="2">
    <source>
        <dbReference type="ARBA" id="ARBA00009085"/>
    </source>
</evidence>
<dbReference type="Gene3D" id="3.30.2230.10">
    <property type="entry name" value="DUSP-like"/>
    <property type="match status" value="1"/>
</dbReference>
<dbReference type="SUPFAM" id="SSF143791">
    <property type="entry name" value="DUSP-like"/>
    <property type="match status" value="1"/>
</dbReference>
<dbReference type="PANTHER" id="PTHR21646">
    <property type="entry name" value="UBIQUITIN CARBOXYL-TERMINAL HYDROLASE"/>
    <property type="match status" value="1"/>
</dbReference>
<dbReference type="OrthoDB" id="292964at2759"/>
<dbReference type="PANTHER" id="PTHR21646:SF24">
    <property type="entry name" value="UBIQUITIN CARBOXYL-TERMINAL HYDROLASE"/>
    <property type="match status" value="1"/>
</dbReference>
<comment type="catalytic activity">
    <reaction evidence="1">
        <text>Thiol-dependent hydrolysis of ester, thioester, amide, peptide and isopeptide bonds formed by the C-terminal Gly of ubiquitin (a 76-residue protein attached to proteins as an intracellular targeting signal).</text>
        <dbReference type="EC" id="3.4.19.12"/>
    </reaction>
</comment>
<keyword evidence="12" id="KW-1185">Reference proteome</keyword>
<evidence type="ECO:0000256" key="7">
    <source>
        <dbReference type="ARBA" id="ARBA00022807"/>
    </source>
</evidence>
<dbReference type="Pfam" id="PF00443">
    <property type="entry name" value="UCH"/>
    <property type="match status" value="1"/>
</dbReference>
<keyword evidence="7" id="KW-0788">Thiol protease</keyword>
<sequence length="1249" mass="142106">MTNEKETSDSNIDGLDSSAGDSSSEVSDSKKSVSTSNSDQLAEVYSIEENPTDLSTSATSSVPSILYDAIPPIQDQRSMIASMWARFNEEKKEGDVVFIIPENWLTIFQDLDIADYRTIPPLDIASIVIDCENFILQDYTLRPYTAVPSNIFNSVRQWYGLTADSRPISTFMVKDSNNQLIVEYDKPRFRVHHLSVEAENSTAYSGSNRHAIEDKLSYMFTISRLSTMKDVVQNCLKVFYSKELQLDRDSHIHRIWYINENDPNSNSNQVLQNNYVISPSVFLELQTKHKITKDMYQTQIRDYDSHIISLAVEVKEKESHTHWPSNFLYYNKEKKSSGIMGLSNLGNTCYMNSALQCLLHVPELNEYFLYKGYEAEINVDNPLGHKGHVAHAFGHLLQSLFGSTYKKKASFLAPRNFKSIIGHYNHLFAGFGQQDSQEFLAFLLDGLHEDLNRVIEKPYVQKPELANDCHLDDTEQVIELASKTWSYIKQRNDSIIMDLFVGLYKSTLVCPNCNFISITFDPYNDLTLPLPIEKYWSAKVMIFPQGSPPCTLEVELVKTSTYNDLKAYVASHANMNRDDLIGFEIFNHQFYNNYESNMEADYLPISELISDNDTVIFYEIYKAETDLLVPVFNTRIEEGYKTPKLFGYPFFIALSKSEKCSYGAIRKKIERCYQTLSGGFTDFPIIGKSEPTTMSSMPSLVKKYRQSELQKLTNELDYINPAKSVDEYFQLKVLDGDSNHSNRRTTGYGGVTLSQNSTASKPTVWTPTSASSINYNNSKPLRDLLPEVIDAAYYYSDSLFDEVDPTEAFIEPENLPKDEHSDDDMTDRTDALDVDSQPEDLALIDVHNAIICQWHSPKVEEVFNVNNEVSWEAPALLENLTLLESRKQRLESGKATITLDSCLRLFSQPEVLGSADSWYCPNCKQHTQASKQIELWSVPDILLIHLKRFENQQSFSDKIDATVHFPIEGLDMSPYLSHTEEGGNNIYDLIAVDNHYGGLGGGHYTAYCRNFVDGKWYYFDDSRVSETSPENSVAGSAYLLFYRRRVPNNQILGNSKLREIINVSRKEYEQKENEFKESLESLYSITHTDTENEVSGPEQNSGDEEEDVDTSIWKKNSKEAHNDVCDIAFNISPHTRYSDYSSMQSKGSHPKVLNNSEVMLESDSNVNISEKEQSVPVERKSNPQYNVSSLEVGDNIAELDTHDSSRRKLRLLDKVYLPDSSDVNSSRESLSPCISQTNLSSNNSEPKIL</sequence>
<evidence type="ECO:0000256" key="3">
    <source>
        <dbReference type="ARBA" id="ARBA00012759"/>
    </source>
</evidence>
<keyword evidence="5" id="KW-0833">Ubl conjugation pathway</keyword>
<dbReference type="PROSITE" id="PS51283">
    <property type="entry name" value="DUSP"/>
    <property type="match status" value="1"/>
</dbReference>
<evidence type="ECO:0000256" key="8">
    <source>
        <dbReference type="SAM" id="MobiDB-lite"/>
    </source>
</evidence>
<dbReference type="CDD" id="cd02674">
    <property type="entry name" value="Peptidase_C19R"/>
    <property type="match status" value="1"/>
</dbReference>